<dbReference type="SUPFAM" id="SSF54928">
    <property type="entry name" value="RNA-binding domain, RBD"/>
    <property type="match status" value="1"/>
</dbReference>
<gene>
    <name evidence="3" type="ORF">g.34333</name>
</gene>
<reference evidence="3" key="1">
    <citation type="submission" date="2015-12" db="EMBL/GenBank/DDBJ databases">
        <title>De novo transcriptome assembly of four potential Pierce s Disease insect vectors from Arizona vineyards.</title>
        <authorList>
            <person name="Tassone E.E."/>
        </authorList>
    </citation>
    <scope>NUCLEOTIDE SEQUENCE</scope>
</reference>
<evidence type="ECO:0000259" key="2">
    <source>
        <dbReference type="Pfam" id="PF22976"/>
    </source>
</evidence>
<protein>
    <recommendedName>
        <fullName evidence="2">Heterogeneous nuclear ribonucleoprotein L RRM domain-containing protein</fullName>
    </recommendedName>
</protein>
<dbReference type="InterPro" id="IPR055204">
    <property type="entry name" value="HNRNPL_RRM"/>
</dbReference>
<dbReference type="InterPro" id="IPR035979">
    <property type="entry name" value="RBD_domain_sf"/>
</dbReference>
<accession>A0A1B6BXW4</accession>
<feature type="compositionally biased region" description="Basic and acidic residues" evidence="1">
    <location>
        <begin position="81"/>
        <end position="96"/>
    </location>
</feature>
<feature type="region of interest" description="Disordered" evidence="1">
    <location>
        <begin position="79"/>
        <end position="108"/>
    </location>
</feature>
<name>A0A1B6BXW4_9HEMI</name>
<evidence type="ECO:0000313" key="3">
    <source>
        <dbReference type="EMBL" id="JAS05859.1"/>
    </source>
</evidence>
<feature type="domain" description="Heterogeneous nuclear ribonucleoprotein L RRM" evidence="2">
    <location>
        <begin position="2"/>
        <end position="75"/>
    </location>
</feature>
<dbReference type="AlphaFoldDB" id="A0A1B6BXW4"/>
<evidence type="ECO:0000256" key="1">
    <source>
        <dbReference type="SAM" id="MobiDB-lite"/>
    </source>
</evidence>
<dbReference type="Gene3D" id="3.30.70.330">
    <property type="match status" value="1"/>
</dbReference>
<dbReference type="EMBL" id="GEDC01031439">
    <property type="protein sequence ID" value="JAS05859.1"/>
    <property type="molecule type" value="Transcribed_RNA"/>
</dbReference>
<dbReference type="GO" id="GO:0003723">
    <property type="term" value="F:RNA binding"/>
    <property type="evidence" value="ECO:0007669"/>
    <property type="project" value="UniProtKB-KW"/>
</dbReference>
<dbReference type="Pfam" id="PF22976">
    <property type="entry name" value="RRM_10"/>
    <property type="match status" value="1"/>
</dbReference>
<feature type="non-terminal residue" evidence="3">
    <location>
        <position position="1"/>
    </location>
</feature>
<proteinExistence type="predicted"/>
<organism evidence="3">
    <name type="scientific">Clastoptera arizonana</name>
    <name type="common">Arizona spittle bug</name>
    <dbReference type="NCBI Taxonomy" id="38151"/>
    <lineage>
        <taxon>Eukaryota</taxon>
        <taxon>Metazoa</taxon>
        <taxon>Ecdysozoa</taxon>
        <taxon>Arthropoda</taxon>
        <taxon>Hexapoda</taxon>
        <taxon>Insecta</taxon>
        <taxon>Pterygota</taxon>
        <taxon>Neoptera</taxon>
        <taxon>Paraneoptera</taxon>
        <taxon>Hemiptera</taxon>
        <taxon>Auchenorrhyncha</taxon>
        <taxon>Cercopoidea</taxon>
        <taxon>Clastopteridae</taxon>
        <taxon>Clastoptera</taxon>
    </lineage>
</organism>
<dbReference type="InterPro" id="IPR012677">
    <property type="entry name" value="Nucleotide-bd_a/b_plait_sf"/>
</dbReference>
<feature type="compositionally biased region" description="Acidic residues" evidence="1">
    <location>
        <begin position="97"/>
        <end position="108"/>
    </location>
</feature>
<sequence>SITEEQLLEVFSEKVESTPNIQIFPMKGDRSSSGLLQFDSVETALNALMLCNHMLIKNPTGKAPYTMKLCFSSNRYPVNMNRERDYSNNKMKHDEDKDSENEDQQEME</sequence>